<dbReference type="KEGG" id="dosa:Os09g0103300"/>
<dbReference type="EMBL" id="AP008215">
    <property type="protein sequence ID" value="BAF24468.1"/>
    <property type="molecule type" value="Genomic_DNA"/>
</dbReference>
<evidence type="ECO:0000313" key="1">
    <source>
        <dbReference type="EMBL" id="BAF24468.1"/>
    </source>
</evidence>
<feature type="non-terminal residue" evidence="1">
    <location>
        <position position="92"/>
    </location>
</feature>
<accession>A0A0P0XJB8</accession>
<reference evidence="1 2" key="1">
    <citation type="journal article" date="2005" name="Nature">
        <title>The map-based sequence of the rice genome.</title>
        <authorList>
            <consortium name="International rice genome sequencing project (IRGSP)"/>
            <person name="Matsumoto T."/>
            <person name="Wu J."/>
            <person name="Kanamori H."/>
            <person name="Katayose Y."/>
            <person name="Fujisawa M."/>
            <person name="Namiki N."/>
            <person name="Mizuno H."/>
            <person name="Yamamoto K."/>
            <person name="Antonio B.A."/>
            <person name="Baba T."/>
            <person name="Sakata K."/>
            <person name="Nagamura Y."/>
            <person name="Aoki H."/>
            <person name="Arikawa K."/>
            <person name="Arita K."/>
            <person name="Bito T."/>
            <person name="Chiden Y."/>
            <person name="Fujitsuka N."/>
            <person name="Fukunaka R."/>
            <person name="Hamada M."/>
            <person name="Harada C."/>
            <person name="Hayashi A."/>
            <person name="Hijishita S."/>
            <person name="Honda M."/>
            <person name="Hosokawa S."/>
            <person name="Ichikawa Y."/>
            <person name="Idonuma A."/>
            <person name="Iijima M."/>
            <person name="Ikeda M."/>
            <person name="Ikeno M."/>
            <person name="Ito K."/>
            <person name="Ito S."/>
            <person name="Ito T."/>
            <person name="Ito Y."/>
            <person name="Ito Y."/>
            <person name="Iwabuchi A."/>
            <person name="Kamiya K."/>
            <person name="Karasawa W."/>
            <person name="Kurita K."/>
            <person name="Katagiri S."/>
            <person name="Kikuta A."/>
            <person name="Kobayashi H."/>
            <person name="Kobayashi N."/>
            <person name="Machita K."/>
            <person name="Maehara T."/>
            <person name="Masukawa M."/>
            <person name="Mizubayashi T."/>
            <person name="Mukai Y."/>
            <person name="Nagasaki H."/>
            <person name="Nagata Y."/>
            <person name="Naito S."/>
            <person name="Nakashima M."/>
            <person name="Nakama Y."/>
            <person name="Nakamichi Y."/>
            <person name="Nakamura M."/>
            <person name="Meguro A."/>
            <person name="Negishi M."/>
            <person name="Ohta I."/>
            <person name="Ohta T."/>
            <person name="Okamoto M."/>
            <person name="Ono N."/>
            <person name="Saji S."/>
            <person name="Sakaguchi M."/>
            <person name="Sakai K."/>
            <person name="Shibata M."/>
            <person name="Shimokawa T."/>
            <person name="Song J."/>
            <person name="Takazaki Y."/>
            <person name="Terasawa K."/>
            <person name="Tsugane M."/>
            <person name="Tsuji K."/>
            <person name="Ueda S."/>
            <person name="Waki K."/>
            <person name="Yamagata H."/>
            <person name="Yamamoto M."/>
            <person name="Yamamoto S."/>
            <person name="Yamane H."/>
            <person name="Yoshiki S."/>
            <person name="Yoshihara R."/>
            <person name="Yukawa K."/>
            <person name="Zhong H."/>
            <person name="Yano M."/>
            <person name="Yuan Q."/>
            <person name="Ouyang S."/>
            <person name="Liu J."/>
            <person name="Jones K.M."/>
            <person name="Gansberger K."/>
            <person name="Moffat K."/>
            <person name="Hill J."/>
            <person name="Bera J."/>
            <person name="Fadrosh D."/>
            <person name="Jin S."/>
            <person name="Johri S."/>
            <person name="Kim M."/>
            <person name="Overton L."/>
            <person name="Reardon M."/>
            <person name="Tsitrin T."/>
            <person name="Vuong H."/>
            <person name="Weaver B."/>
            <person name="Ciecko A."/>
            <person name="Tallon L."/>
            <person name="Jackson J."/>
            <person name="Pai G."/>
            <person name="Aken S.V."/>
            <person name="Utterback T."/>
            <person name="Reidmuller S."/>
            <person name="Feldblyum T."/>
            <person name="Hsiao J."/>
            <person name="Zismann V."/>
            <person name="Iobst S."/>
            <person name="de Vazeille A.R."/>
            <person name="Buell C.R."/>
            <person name="Ying K."/>
            <person name="Li Y."/>
            <person name="Lu T."/>
            <person name="Huang Y."/>
            <person name="Zhao Q."/>
            <person name="Feng Q."/>
            <person name="Zhang L."/>
            <person name="Zhu J."/>
            <person name="Weng Q."/>
            <person name="Mu J."/>
            <person name="Lu Y."/>
            <person name="Fan D."/>
            <person name="Liu Y."/>
            <person name="Guan J."/>
            <person name="Zhang Y."/>
            <person name="Yu S."/>
            <person name="Liu X."/>
            <person name="Zhang Y."/>
            <person name="Hong G."/>
            <person name="Han B."/>
            <person name="Choisne N."/>
            <person name="Demange N."/>
            <person name="Orjeda G."/>
            <person name="Samain S."/>
            <person name="Cattolico L."/>
            <person name="Pelletier E."/>
            <person name="Couloux A."/>
            <person name="Segurens B."/>
            <person name="Wincker P."/>
            <person name="D'Hont A."/>
            <person name="Scarpelli C."/>
            <person name="Weissenbach J."/>
            <person name="Salanoubat M."/>
            <person name="Quetier F."/>
            <person name="Yu Y."/>
            <person name="Kim H.R."/>
            <person name="Rambo T."/>
            <person name="Currie J."/>
            <person name="Collura K."/>
            <person name="Luo M."/>
            <person name="Yang T."/>
            <person name="Ammiraju J.S.S."/>
            <person name="Engler F."/>
            <person name="Soderlund C."/>
            <person name="Wing R.A."/>
            <person name="Palmer L.E."/>
            <person name="de la Bastide M."/>
            <person name="Spiegel L."/>
            <person name="Nascimento L."/>
            <person name="Zutavern T."/>
            <person name="O'Shaughnessy A."/>
            <person name="Dike S."/>
            <person name="Dedhia N."/>
            <person name="Preston R."/>
            <person name="Balija V."/>
            <person name="McCombie W.R."/>
            <person name="Chow T."/>
            <person name="Chen H."/>
            <person name="Chung M."/>
            <person name="Chen C."/>
            <person name="Shaw J."/>
            <person name="Wu H."/>
            <person name="Hsiao K."/>
            <person name="Chao Y."/>
            <person name="Chu M."/>
            <person name="Cheng C."/>
            <person name="Hour A."/>
            <person name="Lee P."/>
            <person name="Lin S."/>
            <person name="Lin Y."/>
            <person name="Liou J."/>
            <person name="Liu S."/>
            <person name="Hsing Y."/>
            <person name="Raghuvanshi S."/>
            <person name="Mohanty A."/>
            <person name="Bharti A.K."/>
            <person name="Gaur A."/>
            <person name="Gupta V."/>
            <person name="Kumar D."/>
            <person name="Ravi V."/>
            <person name="Vij S."/>
            <person name="Kapur A."/>
            <person name="Khurana P."/>
            <person name="Khurana P."/>
            <person name="Khurana J.P."/>
            <person name="Tyagi A.K."/>
            <person name="Gaikwad K."/>
            <person name="Singh A."/>
            <person name="Dalal V."/>
            <person name="Srivastava S."/>
            <person name="Dixit A."/>
            <person name="Pal A.K."/>
            <person name="Ghazi I.A."/>
            <person name="Yadav M."/>
            <person name="Pandit A."/>
            <person name="Bhargava A."/>
            <person name="Sureshbabu K."/>
            <person name="Batra K."/>
            <person name="Sharma T.R."/>
            <person name="Mohapatra T."/>
            <person name="Singh N.K."/>
            <person name="Messing J."/>
            <person name="Nelson A.B."/>
            <person name="Fuks G."/>
            <person name="Kavchok S."/>
            <person name="Keizer G."/>
            <person name="Linton E."/>
            <person name="Llaca V."/>
            <person name="Song R."/>
            <person name="Tanyolac B."/>
            <person name="Young S."/>
            <person name="Ho-Il K."/>
            <person name="Hahn J.H."/>
            <person name="Sangsakoo G."/>
            <person name="Vanavichit A."/>
            <person name="de Mattos Luiz.A.T."/>
            <person name="Zimmer P.D."/>
            <person name="Malone G."/>
            <person name="Dellagostin O."/>
            <person name="de Oliveira A.C."/>
            <person name="Bevan M."/>
            <person name="Bancroft I."/>
            <person name="Minx P."/>
            <person name="Cordum H."/>
            <person name="Wilson R."/>
            <person name="Cheng Z."/>
            <person name="Jin W."/>
            <person name="Jiang J."/>
            <person name="Leong S.A."/>
            <person name="Iwama H."/>
            <person name="Gojobori T."/>
            <person name="Itoh T."/>
            <person name="Niimura Y."/>
            <person name="Fujii Y."/>
            <person name="Habara T."/>
            <person name="Sakai H."/>
            <person name="Sato Y."/>
            <person name="Wilson G."/>
            <person name="Kumar K."/>
            <person name="McCouch S."/>
            <person name="Juretic N."/>
            <person name="Hoen D."/>
            <person name="Wright S."/>
            <person name="Bruskiewich R."/>
            <person name="Bureau T."/>
            <person name="Miyao A."/>
            <person name="Hirochika H."/>
            <person name="Nishikawa T."/>
            <person name="Kadowaki K."/>
            <person name="Sugiura M."/>
            <person name="Burr B."/>
            <person name="Sasaki T."/>
        </authorList>
    </citation>
    <scope>NUCLEOTIDE SEQUENCE [LARGE SCALE GENOMIC DNA]</scope>
    <source>
        <strain evidence="2">cv. Nipponbare</strain>
    </source>
</reference>
<gene>
    <name evidence="1" type="ordered locus">Os09g0103300</name>
</gene>
<proteinExistence type="predicted"/>
<reference evidence="2" key="2">
    <citation type="journal article" date="2008" name="Nucleic Acids Res.">
        <title>The rice annotation project database (RAP-DB): 2008 update.</title>
        <authorList>
            <consortium name="The rice annotation project (RAP)"/>
        </authorList>
    </citation>
    <scope>GENOME REANNOTATION</scope>
    <source>
        <strain evidence="2">cv. Nipponbare</strain>
    </source>
</reference>
<evidence type="ECO:0000313" key="2">
    <source>
        <dbReference type="Proteomes" id="UP000000763"/>
    </source>
</evidence>
<organism evidence="1 2">
    <name type="scientific">Oryza sativa subsp. japonica</name>
    <name type="common">Rice</name>
    <dbReference type="NCBI Taxonomy" id="39947"/>
    <lineage>
        <taxon>Eukaryota</taxon>
        <taxon>Viridiplantae</taxon>
        <taxon>Streptophyta</taxon>
        <taxon>Embryophyta</taxon>
        <taxon>Tracheophyta</taxon>
        <taxon>Spermatophyta</taxon>
        <taxon>Magnoliopsida</taxon>
        <taxon>Liliopsida</taxon>
        <taxon>Poales</taxon>
        <taxon>Poaceae</taxon>
        <taxon>BOP clade</taxon>
        <taxon>Oryzoideae</taxon>
        <taxon>Oryzeae</taxon>
        <taxon>Oryzinae</taxon>
        <taxon>Oryza</taxon>
        <taxon>Oryza sativa</taxon>
    </lineage>
</organism>
<dbReference type="Gramene" id="Os09t0103300-01">
    <property type="protein sequence ID" value="Os09t0103300-01"/>
    <property type="gene ID" value="Os09g0103300"/>
</dbReference>
<feature type="non-terminal residue" evidence="1">
    <location>
        <position position="1"/>
    </location>
</feature>
<dbReference type="AlphaFoldDB" id="A0A0P0XJB8"/>
<name>A0A0P0XJB8_ORYSJ</name>
<dbReference type="Proteomes" id="UP000000763">
    <property type="component" value="Chromosome 9"/>
</dbReference>
<protein>
    <submittedName>
        <fullName evidence="1">Os09g0103300 protein</fullName>
    </submittedName>
</protein>
<sequence length="92" mass="10299">CSAFIHPAGKRAGVGQDGFVRPGGMAVPAAAAKMAPPSKVQVKEEPVDSDMRTGFFLKKHRSTPFYFHYHQIDHLQTQLPYMLIIKLIKLMF</sequence>